<feature type="site" description="Contributes to redox potential value" evidence="9">
    <location>
        <position position="39"/>
    </location>
</feature>
<evidence type="ECO:0000256" key="5">
    <source>
        <dbReference type="ARBA" id="ARBA00023157"/>
    </source>
</evidence>
<dbReference type="PIRSF" id="PIRSF000077">
    <property type="entry name" value="Thioredoxin"/>
    <property type="match status" value="1"/>
</dbReference>
<evidence type="ECO:0000256" key="1">
    <source>
        <dbReference type="ARBA" id="ARBA00008987"/>
    </source>
</evidence>
<accession>A0AA89KYQ5</accession>
<dbReference type="AlphaFoldDB" id="A0AA89KYQ5"/>
<sequence length="119" mass="13409">MGMMGEIAMVQVVTGKNIESFVQNQPLVILDFWADWCTPCRIMTPMITELHEQFGQQFGLGTVDVEDQAVLAEQYAIQSVPTLLIFKKGQATEKVTGAFPKEKLKRYLDKKLAEIQSLD</sequence>
<evidence type="ECO:0000313" key="13">
    <source>
        <dbReference type="Proteomes" id="UP000050823"/>
    </source>
</evidence>
<feature type="site" description="Contributes to redox potential value" evidence="9">
    <location>
        <position position="38"/>
    </location>
</feature>
<keyword evidence="3" id="KW-0813">Transport</keyword>
<comment type="similarity">
    <text evidence="1 8">Belongs to the thioredoxin family.</text>
</comment>
<organism evidence="12 13">
    <name type="scientific">Latilactobacillus graminis DSM 20719</name>
    <dbReference type="NCBI Taxonomy" id="1423752"/>
    <lineage>
        <taxon>Bacteria</taxon>
        <taxon>Bacillati</taxon>
        <taxon>Bacillota</taxon>
        <taxon>Bacilli</taxon>
        <taxon>Lactobacillales</taxon>
        <taxon>Lactobacillaceae</taxon>
        <taxon>Latilactobacillus</taxon>
    </lineage>
</organism>
<evidence type="ECO:0000256" key="7">
    <source>
        <dbReference type="NCBIfam" id="TIGR01068"/>
    </source>
</evidence>
<dbReference type="PROSITE" id="PS51352">
    <property type="entry name" value="THIOREDOXIN_2"/>
    <property type="match status" value="1"/>
</dbReference>
<evidence type="ECO:0000259" key="11">
    <source>
        <dbReference type="PROSITE" id="PS51352"/>
    </source>
</evidence>
<evidence type="ECO:0000313" key="12">
    <source>
        <dbReference type="EMBL" id="KRM24588.1"/>
    </source>
</evidence>
<dbReference type="GO" id="GO:0005829">
    <property type="term" value="C:cytosol"/>
    <property type="evidence" value="ECO:0007669"/>
    <property type="project" value="TreeGrafter"/>
</dbReference>
<evidence type="ECO:0000256" key="9">
    <source>
        <dbReference type="PIRSR" id="PIRSR000077-1"/>
    </source>
</evidence>
<dbReference type="CDD" id="cd02947">
    <property type="entry name" value="TRX_family"/>
    <property type="match status" value="1"/>
</dbReference>
<evidence type="ECO:0000256" key="2">
    <source>
        <dbReference type="ARBA" id="ARBA00020570"/>
    </source>
</evidence>
<evidence type="ECO:0000256" key="10">
    <source>
        <dbReference type="PIRSR" id="PIRSR000077-4"/>
    </source>
</evidence>
<gene>
    <name evidence="12" type="ORF">FC90_GL000294</name>
</gene>
<name>A0AA89KYQ5_9LACO</name>
<dbReference type="PANTHER" id="PTHR45663">
    <property type="entry name" value="GEO12009P1"/>
    <property type="match status" value="1"/>
</dbReference>
<dbReference type="GO" id="GO:0015035">
    <property type="term" value="F:protein-disulfide reductase activity"/>
    <property type="evidence" value="ECO:0007669"/>
    <property type="project" value="UniProtKB-UniRule"/>
</dbReference>
<keyword evidence="4" id="KW-0249">Electron transport</keyword>
<feature type="domain" description="Thioredoxin" evidence="11">
    <location>
        <begin position="1"/>
        <end position="113"/>
    </location>
</feature>
<evidence type="ECO:0000256" key="8">
    <source>
        <dbReference type="PIRNR" id="PIRNR000077"/>
    </source>
</evidence>
<evidence type="ECO:0000256" key="6">
    <source>
        <dbReference type="ARBA" id="ARBA00023284"/>
    </source>
</evidence>
<feature type="disulfide bond" description="Redox-active" evidence="10">
    <location>
        <begin position="37"/>
        <end position="40"/>
    </location>
</feature>
<keyword evidence="6 10" id="KW-0676">Redox-active center</keyword>
<dbReference type="InterPro" id="IPR017937">
    <property type="entry name" value="Thioredoxin_CS"/>
</dbReference>
<protein>
    <recommendedName>
        <fullName evidence="2 7">Thioredoxin</fullName>
    </recommendedName>
</protein>
<dbReference type="Gene3D" id="3.40.30.10">
    <property type="entry name" value="Glutaredoxin"/>
    <property type="match status" value="1"/>
</dbReference>
<dbReference type="Proteomes" id="UP000050823">
    <property type="component" value="Unassembled WGS sequence"/>
</dbReference>
<dbReference type="EMBL" id="AYZB01000001">
    <property type="protein sequence ID" value="KRM24588.1"/>
    <property type="molecule type" value="Genomic_DNA"/>
</dbReference>
<evidence type="ECO:0000256" key="3">
    <source>
        <dbReference type="ARBA" id="ARBA00022448"/>
    </source>
</evidence>
<proteinExistence type="inferred from homology"/>
<dbReference type="PANTHER" id="PTHR45663:SF11">
    <property type="entry name" value="GEO12009P1"/>
    <property type="match status" value="1"/>
</dbReference>
<evidence type="ECO:0000256" key="4">
    <source>
        <dbReference type="ARBA" id="ARBA00022982"/>
    </source>
</evidence>
<dbReference type="InterPro" id="IPR005746">
    <property type="entry name" value="Thioredoxin"/>
</dbReference>
<dbReference type="PRINTS" id="PR00421">
    <property type="entry name" value="THIOREDOXIN"/>
</dbReference>
<dbReference type="InterPro" id="IPR036249">
    <property type="entry name" value="Thioredoxin-like_sf"/>
</dbReference>
<feature type="site" description="Deprotonates C-terminal active site Cys" evidence="9">
    <location>
        <position position="31"/>
    </location>
</feature>
<dbReference type="Pfam" id="PF00085">
    <property type="entry name" value="Thioredoxin"/>
    <property type="match status" value="1"/>
</dbReference>
<dbReference type="PROSITE" id="PS00194">
    <property type="entry name" value="THIOREDOXIN_1"/>
    <property type="match status" value="1"/>
</dbReference>
<feature type="active site" description="Nucleophile" evidence="9">
    <location>
        <position position="40"/>
    </location>
</feature>
<keyword evidence="5 10" id="KW-1015">Disulfide bond</keyword>
<reference evidence="12 13" key="1">
    <citation type="journal article" date="2015" name="Genome Announc.">
        <title>Expanding the biotechnology potential of lactobacilli through comparative genomics of 213 strains and associated genera.</title>
        <authorList>
            <person name="Sun Z."/>
            <person name="Harris H.M."/>
            <person name="McCann A."/>
            <person name="Guo C."/>
            <person name="Argimon S."/>
            <person name="Zhang W."/>
            <person name="Yang X."/>
            <person name="Jeffery I.B."/>
            <person name="Cooney J.C."/>
            <person name="Kagawa T.F."/>
            <person name="Liu W."/>
            <person name="Song Y."/>
            <person name="Salvetti E."/>
            <person name="Wrobel A."/>
            <person name="Rasinkangas P."/>
            <person name="Parkhill J."/>
            <person name="Rea M.C."/>
            <person name="O'Sullivan O."/>
            <person name="Ritari J."/>
            <person name="Douillard F.P."/>
            <person name="Paul Ross R."/>
            <person name="Yang R."/>
            <person name="Briner A.E."/>
            <person name="Felis G.E."/>
            <person name="de Vos W.M."/>
            <person name="Barrangou R."/>
            <person name="Klaenhammer T.R."/>
            <person name="Caufield P.W."/>
            <person name="Cui Y."/>
            <person name="Zhang H."/>
            <person name="O'Toole P.W."/>
        </authorList>
    </citation>
    <scope>NUCLEOTIDE SEQUENCE [LARGE SCALE GENOMIC DNA]</scope>
    <source>
        <strain evidence="12 13">DSM 20719</strain>
    </source>
</reference>
<dbReference type="NCBIfam" id="TIGR01068">
    <property type="entry name" value="thioredoxin"/>
    <property type="match status" value="1"/>
</dbReference>
<dbReference type="InterPro" id="IPR013766">
    <property type="entry name" value="Thioredoxin_domain"/>
</dbReference>
<feature type="active site" description="Nucleophile" evidence="9">
    <location>
        <position position="37"/>
    </location>
</feature>
<dbReference type="GO" id="GO:0045454">
    <property type="term" value="P:cell redox homeostasis"/>
    <property type="evidence" value="ECO:0007669"/>
    <property type="project" value="TreeGrafter"/>
</dbReference>
<comment type="caution">
    <text evidence="12">The sequence shown here is derived from an EMBL/GenBank/DDBJ whole genome shotgun (WGS) entry which is preliminary data.</text>
</comment>
<dbReference type="SUPFAM" id="SSF52833">
    <property type="entry name" value="Thioredoxin-like"/>
    <property type="match status" value="1"/>
</dbReference>